<sequence>MPAYPRQKQLIDIAVRNGCRHVVIRGNDILQTADRTKFVVLQPIHDDAFYTHAVASAYARVLGLDIQPDFTKSDWNPSDSEQT</sequence>
<protein>
    <submittedName>
        <fullName evidence="1">Uncharacterized protein</fullName>
    </submittedName>
</protein>
<evidence type="ECO:0000313" key="1">
    <source>
        <dbReference type="EMBL" id="RAI35579.1"/>
    </source>
</evidence>
<keyword evidence="2" id="KW-1185">Reference proteome</keyword>
<accession>A0A327K9W7</accession>
<dbReference type="Proteomes" id="UP000248863">
    <property type="component" value="Unassembled WGS sequence"/>
</dbReference>
<dbReference type="AlphaFoldDB" id="A0A327K9W7"/>
<name>A0A327K9W7_9BRAD</name>
<gene>
    <name evidence="1" type="ORF">CH338_18960</name>
</gene>
<organism evidence="1 2">
    <name type="scientific">Rhodoplanes elegans</name>
    <dbReference type="NCBI Taxonomy" id="29408"/>
    <lineage>
        <taxon>Bacteria</taxon>
        <taxon>Pseudomonadati</taxon>
        <taxon>Pseudomonadota</taxon>
        <taxon>Alphaproteobacteria</taxon>
        <taxon>Hyphomicrobiales</taxon>
        <taxon>Nitrobacteraceae</taxon>
        <taxon>Rhodoplanes</taxon>
    </lineage>
</organism>
<evidence type="ECO:0000313" key="2">
    <source>
        <dbReference type="Proteomes" id="UP000248863"/>
    </source>
</evidence>
<proteinExistence type="predicted"/>
<reference evidence="1 2" key="1">
    <citation type="submission" date="2017-07" db="EMBL/GenBank/DDBJ databases">
        <title>Draft Genome Sequences of Select Purple Nonsulfur Bacteria.</title>
        <authorList>
            <person name="Lasarre B."/>
            <person name="Mckinlay J.B."/>
        </authorList>
    </citation>
    <scope>NUCLEOTIDE SEQUENCE [LARGE SCALE GENOMIC DNA]</scope>
    <source>
        <strain evidence="1 2">DSM 11907</strain>
    </source>
</reference>
<dbReference type="EMBL" id="NPEU01000253">
    <property type="protein sequence ID" value="RAI35579.1"/>
    <property type="molecule type" value="Genomic_DNA"/>
</dbReference>
<comment type="caution">
    <text evidence="1">The sequence shown here is derived from an EMBL/GenBank/DDBJ whole genome shotgun (WGS) entry which is preliminary data.</text>
</comment>